<dbReference type="EMBL" id="CM042009">
    <property type="protein sequence ID" value="KAI3790436.1"/>
    <property type="molecule type" value="Genomic_DNA"/>
</dbReference>
<comment type="caution">
    <text evidence="1">The sequence shown here is derived from an EMBL/GenBank/DDBJ whole genome shotgun (WGS) entry which is preliminary data.</text>
</comment>
<gene>
    <name evidence="1" type="ORF">L2E82_03473</name>
</gene>
<keyword evidence="2" id="KW-1185">Reference proteome</keyword>
<reference evidence="2" key="1">
    <citation type="journal article" date="2022" name="Mol. Ecol. Resour.">
        <title>The genomes of chicory, endive, great burdock and yacon provide insights into Asteraceae palaeo-polyploidization history and plant inulin production.</title>
        <authorList>
            <person name="Fan W."/>
            <person name="Wang S."/>
            <person name="Wang H."/>
            <person name="Wang A."/>
            <person name="Jiang F."/>
            <person name="Liu H."/>
            <person name="Zhao H."/>
            <person name="Xu D."/>
            <person name="Zhang Y."/>
        </authorList>
    </citation>
    <scope>NUCLEOTIDE SEQUENCE [LARGE SCALE GENOMIC DNA]</scope>
    <source>
        <strain evidence="2">cv. Punajuju</strain>
    </source>
</reference>
<evidence type="ECO:0000313" key="2">
    <source>
        <dbReference type="Proteomes" id="UP001055811"/>
    </source>
</evidence>
<accession>A0ACB9H594</accession>
<proteinExistence type="predicted"/>
<dbReference type="Proteomes" id="UP001055811">
    <property type="component" value="Linkage Group LG01"/>
</dbReference>
<evidence type="ECO:0000313" key="1">
    <source>
        <dbReference type="EMBL" id="KAI3790436.1"/>
    </source>
</evidence>
<sequence>MVARDATRRDGSEALSFLLRFLANFKYDFDARLVPSIQFTDAMKRQYQISRESVIDKNGAVSMIRIREKIESMTKEVGLIDAPGVTRTIPVLVFPIHCPFTS</sequence>
<organism evidence="1 2">
    <name type="scientific">Cichorium intybus</name>
    <name type="common">Chicory</name>
    <dbReference type="NCBI Taxonomy" id="13427"/>
    <lineage>
        <taxon>Eukaryota</taxon>
        <taxon>Viridiplantae</taxon>
        <taxon>Streptophyta</taxon>
        <taxon>Embryophyta</taxon>
        <taxon>Tracheophyta</taxon>
        <taxon>Spermatophyta</taxon>
        <taxon>Magnoliopsida</taxon>
        <taxon>eudicotyledons</taxon>
        <taxon>Gunneridae</taxon>
        <taxon>Pentapetalae</taxon>
        <taxon>asterids</taxon>
        <taxon>campanulids</taxon>
        <taxon>Asterales</taxon>
        <taxon>Asteraceae</taxon>
        <taxon>Cichorioideae</taxon>
        <taxon>Cichorieae</taxon>
        <taxon>Cichoriinae</taxon>
        <taxon>Cichorium</taxon>
    </lineage>
</organism>
<protein>
    <submittedName>
        <fullName evidence="1">Uncharacterized protein</fullName>
    </submittedName>
</protein>
<reference evidence="1 2" key="2">
    <citation type="journal article" date="2022" name="Mol. Ecol. Resour.">
        <title>The genomes of chicory, endive, great burdock and yacon provide insights into Asteraceae paleo-polyploidization history and plant inulin production.</title>
        <authorList>
            <person name="Fan W."/>
            <person name="Wang S."/>
            <person name="Wang H."/>
            <person name="Wang A."/>
            <person name="Jiang F."/>
            <person name="Liu H."/>
            <person name="Zhao H."/>
            <person name="Xu D."/>
            <person name="Zhang Y."/>
        </authorList>
    </citation>
    <scope>NUCLEOTIDE SEQUENCE [LARGE SCALE GENOMIC DNA]</scope>
    <source>
        <strain evidence="2">cv. Punajuju</strain>
        <tissue evidence="1">Leaves</tissue>
    </source>
</reference>
<name>A0ACB9H594_CICIN</name>